<dbReference type="Pfam" id="PF02518">
    <property type="entry name" value="HATPase_c"/>
    <property type="match status" value="1"/>
</dbReference>
<keyword evidence="13" id="KW-1185">Reference proteome</keyword>
<evidence type="ECO:0000259" key="10">
    <source>
        <dbReference type="Pfam" id="PF02518"/>
    </source>
</evidence>
<dbReference type="SUPFAM" id="SSF55874">
    <property type="entry name" value="ATPase domain of HSP90 chaperone/DNA topoisomerase II/histidine kinase"/>
    <property type="match status" value="1"/>
</dbReference>
<evidence type="ECO:0000313" key="12">
    <source>
        <dbReference type="EMBL" id="KIQ66480.1"/>
    </source>
</evidence>
<evidence type="ECO:0000256" key="3">
    <source>
        <dbReference type="ARBA" id="ARBA00022553"/>
    </source>
</evidence>
<dbReference type="EMBL" id="JXZB01000001">
    <property type="protein sequence ID" value="KIQ66480.1"/>
    <property type="molecule type" value="Genomic_DNA"/>
</dbReference>
<evidence type="ECO:0000256" key="7">
    <source>
        <dbReference type="ARBA" id="ARBA00022840"/>
    </source>
</evidence>
<keyword evidence="5" id="KW-0547">Nucleotide-binding</keyword>
<dbReference type="InterPro" id="IPR050482">
    <property type="entry name" value="Sensor_HK_TwoCompSys"/>
</dbReference>
<feature type="transmembrane region" description="Helical" evidence="9">
    <location>
        <begin position="146"/>
        <end position="167"/>
    </location>
</feature>
<dbReference type="PANTHER" id="PTHR24421">
    <property type="entry name" value="NITRATE/NITRITE SENSOR PROTEIN NARX-RELATED"/>
    <property type="match status" value="1"/>
</dbReference>
<name>A0A0D0NE09_KITGR</name>
<feature type="transmembrane region" description="Helical" evidence="9">
    <location>
        <begin position="14"/>
        <end position="33"/>
    </location>
</feature>
<evidence type="ECO:0000259" key="11">
    <source>
        <dbReference type="Pfam" id="PF07730"/>
    </source>
</evidence>
<dbReference type="InterPro" id="IPR036890">
    <property type="entry name" value="HATPase_C_sf"/>
</dbReference>
<dbReference type="Gene3D" id="3.30.565.10">
    <property type="entry name" value="Histidine kinase-like ATPase, C-terminal domain"/>
    <property type="match status" value="1"/>
</dbReference>
<dbReference type="GO" id="GO:0005524">
    <property type="term" value="F:ATP binding"/>
    <property type="evidence" value="ECO:0007669"/>
    <property type="project" value="UniProtKB-KW"/>
</dbReference>
<keyword evidence="4" id="KW-0808">Transferase</keyword>
<comment type="catalytic activity">
    <reaction evidence="1">
        <text>ATP + protein L-histidine = ADP + protein N-phospho-L-histidine.</text>
        <dbReference type="EC" id="2.7.13.3"/>
    </reaction>
</comment>
<keyword evidence="3" id="KW-0597">Phosphoprotein</keyword>
<dbReference type="EC" id="2.7.13.3" evidence="2"/>
<keyword evidence="6" id="KW-0418">Kinase</keyword>
<dbReference type="PANTHER" id="PTHR24421:SF10">
    <property type="entry name" value="NITRATE_NITRITE SENSOR PROTEIN NARQ"/>
    <property type="match status" value="1"/>
</dbReference>
<evidence type="ECO:0000256" key="5">
    <source>
        <dbReference type="ARBA" id="ARBA00022741"/>
    </source>
</evidence>
<evidence type="ECO:0000256" key="1">
    <source>
        <dbReference type="ARBA" id="ARBA00000085"/>
    </source>
</evidence>
<dbReference type="Pfam" id="PF07730">
    <property type="entry name" value="HisKA_3"/>
    <property type="match status" value="1"/>
</dbReference>
<evidence type="ECO:0000256" key="2">
    <source>
        <dbReference type="ARBA" id="ARBA00012438"/>
    </source>
</evidence>
<dbReference type="GO" id="GO:0046983">
    <property type="term" value="F:protein dimerization activity"/>
    <property type="evidence" value="ECO:0007669"/>
    <property type="project" value="InterPro"/>
</dbReference>
<evidence type="ECO:0000313" key="13">
    <source>
        <dbReference type="Proteomes" id="UP000032066"/>
    </source>
</evidence>
<dbReference type="GO" id="GO:0000155">
    <property type="term" value="F:phosphorelay sensor kinase activity"/>
    <property type="evidence" value="ECO:0007669"/>
    <property type="project" value="InterPro"/>
</dbReference>
<dbReference type="CDD" id="cd16917">
    <property type="entry name" value="HATPase_UhpB-NarQ-NarX-like"/>
    <property type="match status" value="1"/>
</dbReference>
<dbReference type="Gene3D" id="1.20.5.1930">
    <property type="match status" value="1"/>
</dbReference>
<dbReference type="STRING" id="2064.TR51_02485"/>
<protein>
    <recommendedName>
        <fullName evidence="2">histidine kinase</fullName>
        <ecNumber evidence="2">2.7.13.3</ecNumber>
    </recommendedName>
</protein>
<feature type="domain" description="Signal transduction histidine kinase subgroup 3 dimerisation and phosphoacceptor" evidence="11">
    <location>
        <begin position="188"/>
        <end position="253"/>
    </location>
</feature>
<reference evidence="12 13" key="1">
    <citation type="submission" date="2015-02" db="EMBL/GenBank/DDBJ databases">
        <title>Draft genome sequence of Kitasatospora griseola MF730-N6, a bafilomycin, terpentecin and satosporin producer.</title>
        <authorList>
            <person name="Arens J.C."/>
            <person name="Haltli B."/>
            <person name="Kerr R.G."/>
        </authorList>
    </citation>
    <scope>NUCLEOTIDE SEQUENCE [LARGE SCALE GENOMIC DNA]</scope>
    <source>
        <strain evidence="12 13">MF730-N6</strain>
    </source>
</reference>
<gene>
    <name evidence="12" type="ORF">TR51_02485</name>
</gene>
<comment type="caution">
    <text evidence="12">The sequence shown here is derived from an EMBL/GenBank/DDBJ whole genome shotgun (WGS) entry which is preliminary data.</text>
</comment>
<keyword evidence="7" id="KW-0067">ATP-binding</keyword>
<accession>A0A0D0NE09</accession>
<proteinExistence type="predicted"/>
<dbReference type="GO" id="GO:0016020">
    <property type="term" value="C:membrane"/>
    <property type="evidence" value="ECO:0007669"/>
    <property type="project" value="InterPro"/>
</dbReference>
<dbReference type="InterPro" id="IPR011712">
    <property type="entry name" value="Sig_transdc_His_kin_sub3_dim/P"/>
</dbReference>
<keyword evidence="9" id="KW-0812">Transmembrane</keyword>
<dbReference type="RefSeq" id="WP_043907700.1">
    <property type="nucleotide sequence ID" value="NZ_JXZB01000001.1"/>
</dbReference>
<evidence type="ECO:0000256" key="8">
    <source>
        <dbReference type="ARBA" id="ARBA00023012"/>
    </source>
</evidence>
<sequence length="405" mass="43121">MNLTRVPPKVLSRVAPGTWMVLLWFAVTAYTVFEQMHTRDGISVLTLSFGNQLDEVLAVLAVLAAGRRKRRPLTALCLLLFGTIASVMAMAVADIPLLQYLVVDVAICYLAATQPTRTSVIAGALALGTLLGYSGLRVLLHMDDHGSTTLTGALATAIAWLIGHAVHQSHIHTETLRAQATEQAITSERLRIARELHDMVAHNIGIVAMQAGAARRVFDTQPERARAALGEVETAGRETLAGLRRLLGALRDAETVDATEQSAPAPVLGDLARLAETATAAGVRVDLHWSGARRPLPPEIELSAYRIVQEAVTNVVRHAKARACSVSIEFRAAEVAVSVINPGPGAVRTSGSGRRGYGLVGMMERATLLHGEFSAGPQPDGGFRVAARLPVPVPSDLLVSLEPAR</sequence>
<feature type="transmembrane region" description="Helical" evidence="9">
    <location>
        <begin position="120"/>
        <end position="140"/>
    </location>
</feature>
<dbReference type="PATRIC" id="fig|2064.6.peg.561"/>
<keyword evidence="9" id="KW-1133">Transmembrane helix</keyword>
<dbReference type="AlphaFoldDB" id="A0A0D0NE09"/>
<evidence type="ECO:0000256" key="6">
    <source>
        <dbReference type="ARBA" id="ARBA00022777"/>
    </source>
</evidence>
<dbReference type="InterPro" id="IPR003594">
    <property type="entry name" value="HATPase_dom"/>
</dbReference>
<keyword evidence="8" id="KW-0902">Two-component regulatory system</keyword>
<feature type="transmembrane region" description="Helical" evidence="9">
    <location>
        <begin position="73"/>
        <end position="91"/>
    </location>
</feature>
<dbReference type="Proteomes" id="UP000032066">
    <property type="component" value="Unassembled WGS sequence"/>
</dbReference>
<evidence type="ECO:0000256" key="4">
    <source>
        <dbReference type="ARBA" id="ARBA00022679"/>
    </source>
</evidence>
<organism evidence="12 13">
    <name type="scientific">Kitasatospora griseola</name>
    <name type="common">Streptomyces griseolosporeus</name>
    <dbReference type="NCBI Taxonomy" id="2064"/>
    <lineage>
        <taxon>Bacteria</taxon>
        <taxon>Bacillati</taxon>
        <taxon>Actinomycetota</taxon>
        <taxon>Actinomycetes</taxon>
        <taxon>Kitasatosporales</taxon>
        <taxon>Streptomycetaceae</taxon>
        <taxon>Kitasatospora</taxon>
    </lineage>
</organism>
<evidence type="ECO:0000256" key="9">
    <source>
        <dbReference type="SAM" id="Phobius"/>
    </source>
</evidence>
<keyword evidence="9" id="KW-0472">Membrane</keyword>
<feature type="domain" description="Histidine kinase/HSP90-like ATPase" evidence="10">
    <location>
        <begin position="302"/>
        <end position="392"/>
    </location>
</feature>
<dbReference type="OrthoDB" id="227596at2"/>